<dbReference type="NCBIfam" id="TIGR00674">
    <property type="entry name" value="dapA"/>
    <property type="match status" value="1"/>
</dbReference>
<evidence type="ECO:0000256" key="4">
    <source>
        <dbReference type="ARBA" id="ARBA00012086"/>
    </source>
</evidence>
<dbReference type="PIRSF" id="PIRSF001365">
    <property type="entry name" value="DHDPS"/>
    <property type="match status" value="1"/>
</dbReference>
<keyword evidence="6" id="KW-0028">Amino-acid biosynthesis</keyword>
<proteinExistence type="inferred from homology"/>
<comment type="caution">
    <text evidence="14">The sequence shown here is derived from an EMBL/GenBank/DDBJ whole genome shotgun (WGS) entry which is preliminary data.</text>
</comment>
<dbReference type="GO" id="GO:0008840">
    <property type="term" value="F:4-hydroxy-tetrahydrodipicolinate synthase activity"/>
    <property type="evidence" value="ECO:0007669"/>
    <property type="project" value="UniProtKB-EC"/>
</dbReference>
<keyword evidence="7" id="KW-0220">Diaminopimelate biosynthesis</keyword>
<gene>
    <name evidence="14" type="primary">dapA</name>
    <name evidence="14" type="ORF">NPA36_01705</name>
</gene>
<keyword evidence="9 13" id="KW-0456">Lyase</keyword>
<dbReference type="EC" id="4.3.3.7" evidence="4 12"/>
<evidence type="ECO:0000256" key="11">
    <source>
        <dbReference type="ARBA" id="ARBA00047836"/>
    </source>
</evidence>
<evidence type="ECO:0000256" key="13">
    <source>
        <dbReference type="PIRNR" id="PIRNR001365"/>
    </source>
</evidence>
<dbReference type="CDD" id="cd00408">
    <property type="entry name" value="DHDPS-like"/>
    <property type="match status" value="1"/>
</dbReference>
<accession>A0ABT1WLS4</accession>
<comment type="function">
    <text evidence="1">Catalyzes the condensation of (S)-aspartate-beta-semialdehyde [(S)-ASA] and pyruvate to 4-hydroxy-tetrahydrodipicolinate (HTPA).</text>
</comment>
<evidence type="ECO:0000256" key="9">
    <source>
        <dbReference type="ARBA" id="ARBA00023239"/>
    </source>
</evidence>
<evidence type="ECO:0000256" key="12">
    <source>
        <dbReference type="NCBIfam" id="TIGR00674"/>
    </source>
</evidence>
<reference evidence="14" key="3">
    <citation type="journal article" date="2023" name="Microbiol. Resour. Announc.">
        <title>Draft Genome Sequence of Granulicatella sp. Strain S8, Isolated from a Marine Fish, Seriola quinqueradiata.</title>
        <authorList>
            <person name="Lee M."/>
            <person name="Farooq A."/>
            <person name="Jeong J.B."/>
            <person name="Jung M.Y."/>
        </authorList>
    </citation>
    <scope>NUCLEOTIDE SEQUENCE</scope>
    <source>
        <strain evidence="14">S8</strain>
    </source>
</reference>
<dbReference type="SUPFAM" id="SSF51569">
    <property type="entry name" value="Aldolase"/>
    <property type="match status" value="1"/>
</dbReference>
<evidence type="ECO:0000256" key="8">
    <source>
        <dbReference type="ARBA" id="ARBA00023154"/>
    </source>
</evidence>
<reference evidence="14" key="1">
    <citation type="submission" date="2022-07" db="EMBL/GenBank/DDBJ databases">
        <authorList>
            <person name="Jung M.-Y."/>
            <person name="Lee M."/>
        </authorList>
    </citation>
    <scope>NUCLEOTIDE SEQUENCE</scope>
    <source>
        <strain evidence="14">S8</strain>
    </source>
</reference>
<dbReference type="PANTHER" id="PTHR12128">
    <property type="entry name" value="DIHYDRODIPICOLINATE SYNTHASE"/>
    <property type="match status" value="1"/>
</dbReference>
<evidence type="ECO:0000313" key="14">
    <source>
        <dbReference type="EMBL" id="MCQ9209282.1"/>
    </source>
</evidence>
<evidence type="ECO:0000256" key="10">
    <source>
        <dbReference type="ARBA" id="ARBA00023270"/>
    </source>
</evidence>
<dbReference type="Gene3D" id="3.20.20.70">
    <property type="entry name" value="Aldolase class I"/>
    <property type="match status" value="1"/>
</dbReference>
<dbReference type="Proteomes" id="UP001059480">
    <property type="component" value="Unassembled WGS sequence"/>
</dbReference>
<reference evidence="14" key="2">
    <citation type="journal article" date="2023" name="Curr. Microbiol.">
        <title>Granulicatella seriolae sp. nov., a Novel Facultative Anaerobe Isolated from Yellowtail Marine Fish.</title>
        <authorList>
            <person name="Lee M."/>
            <person name="Choi Y.J."/>
            <person name="Farooq A."/>
            <person name="Jeong J.B."/>
            <person name="Jung M.Y."/>
        </authorList>
    </citation>
    <scope>NUCLEOTIDE SEQUENCE</scope>
    <source>
        <strain evidence="14">S8</strain>
    </source>
</reference>
<dbReference type="PROSITE" id="PS00666">
    <property type="entry name" value="DHDPS_2"/>
    <property type="match status" value="1"/>
</dbReference>
<sequence>MSISKGIITAMVTPMDSNYEIDFAKTKVLVNHLIEKGVNGLFILGTNGEAHMLSNEEKVAFAKYVIDLVDERVDLYVGVGENSTKLTIELAQKMESVGAKYLSVITPYFIPPTQEELFLHYQNLTKAISIPILLYNMPSRTGINIEFDTLKRLSQNEQVIGIKDSSGNKENLWSYLKIKEERPDFMVFAGSDSLALDLLEAGGDGSVTAISNIMTDTMVNIYKYWLLNDLKTARENQLAIEPFRKLQRLGTIPSILKETVTLSGIDVGPARLPVQAPKEDVRNKIKEFLK</sequence>
<evidence type="ECO:0000256" key="7">
    <source>
        <dbReference type="ARBA" id="ARBA00022915"/>
    </source>
</evidence>
<dbReference type="InterPro" id="IPR013785">
    <property type="entry name" value="Aldolase_TIM"/>
</dbReference>
<dbReference type="InterPro" id="IPR020625">
    <property type="entry name" value="Schiff_base-form_aldolases_AS"/>
</dbReference>
<protein>
    <recommendedName>
        <fullName evidence="4 12">4-hydroxy-tetrahydrodipicolinate synthase</fullName>
        <ecNumber evidence="4 12">4.3.3.7</ecNumber>
    </recommendedName>
</protein>
<dbReference type="RefSeq" id="WP_256944387.1">
    <property type="nucleotide sequence ID" value="NZ_JANHNZ010000001.1"/>
</dbReference>
<organism evidence="14 15">
    <name type="scientific">Granulicatella seriolae</name>
    <dbReference type="NCBI Taxonomy" id="2967226"/>
    <lineage>
        <taxon>Bacteria</taxon>
        <taxon>Bacillati</taxon>
        <taxon>Bacillota</taxon>
        <taxon>Bacilli</taxon>
        <taxon>Lactobacillales</taxon>
        <taxon>Carnobacteriaceae</taxon>
        <taxon>Granulicatella</taxon>
    </lineage>
</organism>
<dbReference type="PRINTS" id="PR00146">
    <property type="entry name" value="DHPICSNTHASE"/>
</dbReference>
<keyword evidence="5" id="KW-0963">Cytoplasm</keyword>
<comment type="catalytic activity">
    <reaction evidence="11">
        <text>L-aspartate 4-semialdehyde + pyruvate = (2S,4S)-4-hydroxy-2,3,4,5-tetrahydrodipicolinate + H2O + H(+)</text>
        <dbReference type="Rhea" id="RHEA:34171"/>
        <dbReference type="ChEBI" id="CHEBI:15361"/>
        <dbReference type="ChEBI" id="CHEBI:15377"/>
        <dbReference type="ChEBI" id="CHEBI:15378"/>
        <dbReference type="ChEBI" id="CHEBI:67139"/>
        <dbReference type="ChEBI" id="CHEBI:537519"/>
        <dbReference type="EC" id="4.3.3.7"/>
    </reaction>
</comment>
<evidence type="ECO:0000313" key="15">
    <source>
        <dbReference type="Proteomes" id="UP001059480"/>
    </source>
</evidence>
<dbReference type="PANTHER" id="PTHR12128:SF66">
    <property type="entry name" value="4-HYDROXY-2-OXOGLUTARATE ALDOLASE, MITOCHONDRIAL"/>
    <property type="match status" value="1"/>
</dbReference>
<dbReference type="EMBL" id="JANHNZ010000001">
    <property type="protein sequence ID" value="MCQ9209282.1"/>
    <property type="molecule type" value="Genomic_DNA"/>
</dbReference>
<evidence type="ECO:0000256" key="6">
    <source>
        <dbReference type="ARBA" id="ARBA00022605"/>
    </source>
</evidence>
<keyword evidence="8" id="KW-0457">Lysine biosynthesis</keyword>
<keyword evidence="10" id="KW-0704">Schiff base</keyword>
<dbReference type="InterPro" id="IPR002220">
    <property type="entry name" value="DapA-like"/>
</dbReference>
<name>A0ABT1WLS4_9LACT</name>
<comment type="similarity">
    <text evidence="3 13">Belongs to the DapA family.</text>
</comment>
<dbReference type="Pfam" id="PF00701">
    <property type="entry name" value="DHDPS"/>
    <property type="match status" value="1"/>
</dbReference>
<dbReference type="SMART" id="SM01130">
    <property type="entry name" value="DHDPS"/>
    <property type="match status" value="1"/>
</dbReference>
<evidence type="ECO:0000256" key="1">
    <source>
        <dbReference type="ARBA" id="ARBA00003294"/>
    </source>
</evidence>
<evidence type="ECO:0000256" key="5">
    <source>
        <dbReference type="ARBA" id="ARBA00022490"/>
    </source>
</evidence>
<evidence type="ECO:0000256" key="2">
    <source>
        <dbReference type="ARBA" id="ARBA00005120"/>
    </source>
</evidence>
<keyword evidence="15" id="KW-1185">Reference proteome</keyword>
<comment type="pathway">
    <text evidence="2">Amino-acid biosynthesis; L-lysine biosynthesis via DAP pathway; (S)-tetrahydrodipicolinate from L-aspartate: step 3/4.</text>
</comment>
<evidence type="ECO:0000256" key="3">
    <source>
        <dbReference type="ARBA" id="ARBA00007592"/>
    </source>
</evidence>
<dbReference type="InterPro" id="IPR005263">
    <property type="entry name" value="DapA"/>
</dbReference>